<feature type="signal peptide" evidence="1">
    <location>
        <begin position="1"/>
        <end position="20"/>
    </location>
</feature>
<dbReference type="InterPro" id="IPR011059">
    <property type="entry name" value="Metal-dep_hydrolase_composite"/>
</dbReference>
<organism evidence="3 4">
    <name type="scientific">Enterovibrio nigricans DSM 22720</name>
    <dbReference type="NCBI Taxonomy" id="1121868"/>
    <lineage>
        <taxon>Bacteria</taxon>
        <taxon>Pseudomonadati</taxon>
        <taxon>Pseudomonadota</taxon>
        <taxon>Gammaproteobacteria</taxon>
        <taxon>Vibrionales</taxon>
        <taxon>Vibrionaceae</taxon>
        <taxon>Enterovibrio</taxon>
    </lineage>
</organism>
<sequence>MKTRPLSLVTLALSSSMVFAAPDLILTNGDIVTVTGEQARAQAIAIKDGNIVAVGTNDNLLKQKNKDTVVRDLQGKTVTPGFIDAHGHFAQYLPLIENEFLYPAPMGDIGSIEDIDKKMRKYFARKDLDKRILHVAFGYDEALLLNSVGRHGSLKLFGS</sequence>
<keyword evidence="1" id="KW-0732">Signal</keyword>
<evidence type="ECO:0000313" key="3">
    <source>
        <dbReference type="EMBL" id="SKA60906.1"/>
    </source>
</evidence>
<evidence type="ECO:0000259" key="2">
    <source>
        <dbReference type="Pfam" id="PF07969"/>
    </source>
</evidence>
<dbReference type="InterPro" id="IPR013108">
    <property type="entry name" value="Amidohydro_3"/>
</dbReference>
<dbReference type="PANTHER" id="PTHR22642">
    <property type="entry name" value="IMIDAZOLONEPROPIONASE"/>
    <property type="match status" value="1"/>
</dbReference>
<dbReference type="Proteomes" id="UP000190162">
    <property type="component" value="Unassembled WGS sequence"/>
</dbReference>
<dbReference type="SUPFAM" id="SSF51338">
    <property type="entry name" value="Composite domain of metallo-dependent hydrolases"/>
    <property type="match status" value="1"/>
</dbReference>
<dbReference type="AlphaFoldDB" id="A0A1T4V7Q8"/>
<feature type="chain" id="PRO_5011984303" evidence="1">
    <location>
        <begin position="21"/>
        <end position="159"/>
    </location>
</feature>
<evidence type="ECO:0000256" key="1">
    <source>
        <dbReference type="SAM" id="SignalP"/>
    </source>
</evidence>
<dbReference type="GO" id="GO:0016810">
    <property type="term" value="F:hydrolase activity, acting on carbon-nitrogen (but not peptide) bonds"/>
    <property type="evidence" value="ECO:0007669"/>
    <property type="project" value="InterPro"/>
</dbReference>
<dbReference type="Gene3D" id="2.30.40.10">
    <property type="entry name" value="Urease, subunit C, domain 1"/>
    <property type="match status" value="1"/>
</dbReference>
<dbReference type="EMBL" id="FUXU01000052">
    <property type="protein sequence ID" value="SKA60906.1"/>
    <property type="molecule type" value="Genomic_DNA"/>
</dbReference>
<keyword evidence="3" id="KW-0378">Hydrolase</keyword>
<dbReference type="OrthoDB" id="9031471at2"/>
<reference evidence="4" key="1">
    <citation type="submission" date="2017-02" db="EMBL/GenBank/DDBJ databases">
        <authorList>
            <person name="Varghese N."/>
            <person name="Submissions S."/>
        </authorList>
    </citation>
    <scope>NUCLEOTIDE SEQUENCE [LARGE SCALE GENOMIC DNA]</scope>
    <source>
        <strain evidence="4">DSM 22720</strain>
    </source>
</reference>
<evidence type="ECO:0000313" key="4">
    <source>
        <dbReference type="Proteomes" id="UP000190162"/>
    </source>
</evidence>
<gene>
    <name evidence="3" type="ORF">SAMN02745132_03392</name>
</gene>
<feature type="domain" description="Amidohydrolase 3" evidence="2">
    <location>
        <begin position="70"/>
        <end position="143"/>
    </location>
</feature>
<dbReference type="PANTHER" id="PTHR22642:SF2">
    <property type="entry name" value="PROTEIN LONG AFTER FAR-RED 3"/>
    <property type="match status" value="1"/>
</dbReference>
<keyword evidence="4" id="KW-1185">Reference proteome</keyword>
<accession>A0A1T4V7Q8</accession>
<protein>
    <submittedName>
        <fullName evidence="3">Amidohydrolase family protein</fullName>
    </submittedName>
</protein>
<dbReference type="RefSeq" id="WP_139367791.1">
    <property type="nucleotide sequence ID" value="NZ_FUXU01000052.1"/>
</dbReference>
<name>A0A1T4V7Q8_9GAMM</name>
<proteinExistence type="predicted"/>
<dbReference type="Pfam" id="PF07969">
    <property type="entry name" value="Amidohydro_3"/>
    <property type="match status" value="1"/>
</dbReference>